<proteinExistence type="predicted"/>
<evidence type="ECO:0000313" key="2">
    <source>
        <dbReference type="Proteomes" id="UP000249619"/>
    </source>
</evidence>
<dbReference type="AlphaFoldDB" id="A0A364NEI7"/>
<dbReference type="EMBL" id="QGDH01000011">
    <property type="protein sequence ID" value="RAR15511.1"/>
    <property type="molecule type" value="Genomic_DNA"/>
</dbReference>
<name>A0A364NEI7_STELY</name>
<reference evidence="2" key="1">
    <citation type="submission" date="2018-05" db="EMBL/GenBank/DDBJ databases">
        <title>Draft genome sequence of Stemphylium lycopersici strain CIDEFI 213.</title>
        <authorList>
            <person name="Medina R."/>
            <person name="Franco M.E.E."/>
            <person name="Lucentini C.G."/>
            <person name="Saparrat M.C.N."/>
            <person name="Balatti P.A."/>
        </authorList>
    </citation>
    <scope>NUCLEOTIDE SEQUENCE [LARGE SCALE GENOMIC DNA]</scope>
    <source>
        <strain evidence="2">CIDEFI 213</strain>
    </source>
</reference>
<dbReference type="Proteomes" id="UP000249619">
    <property type="component" value="Unassembled WGS sequence"/>
</dbReference>
<protein>
    <submittedName>
        <fullName evidence="1">Zinc finger phd-type protein</fullName>
    </submittedName>
</protein>
<evidence type="ECO:0000313" key="1">
    <source>
        <dbReference type="EMBL" id="RAR15511.1"/>
    </source>
</evidence>
<sequence length="304" mass="35391">MPLRRPIERALKENDDFKPWDFNCNEELPEDLHWMKVKAPNSGEVLRWDGYQKCDIVLIHLEDQPPQYGMIVHAYDRAGKGPECVISWIYDRPRARKEFFDDWPEGVKYLLSNHFQLINSESFIQQAPWDARDTLLGNKYNWGINFGSNELDTFDESNNCIVKARRSMNLSVFKRLPRELRDICFAKWMSAESKDDHIKAKQAGPTSCSYYSGRRSEHDQRGQRIAVCLALQFEGSPHLTKREFMIKEAETDLVKRGMTPERRVKSGNQRVVMTGTSRQCDLWKSDCAFAWHVKRTGAAMIGHN</sequence>
<keyword evidence="2" id="KW-1185">Reference proteome</keyword>
<gene>
    <name evidence="1" type="ORF">DDE83_001152</name>
</gene>
<organism evidence="1 2">
    <name type="scientific">Stemphylium lycopersici</name>
    <name type="common">Tomato gray leaf spot disease fungus</name>
    <name type="synonym">Thyrospora lycopersici</name>
    <dbReference type="NCBI Taxonomy" id="183478"/>
    <lineage>
        <taxon>Eukaryota</taxon>
        <taxon>Fungi</taxon>
        <taxon>Dikarya</taxon>
        <taxon>Ascomycota</taxon>
        <taxon>Pezizomycotina</taxon>
        <taxon>Dothideomycetes</taxon>
        <taxon>Pleosporomycetidae</taxon>
        <taxon>Pleosporales</taxon>
        <taxon>Pleosporineae</taxon>
        <taxon>Pleosporaceae</taxon>
        <taxon>Stemphylium</taxon>
    </lineage>
</organism>
<comment type="caution">
    <text evidence="1">The sequence shown here is derived from an EMBL/GenBank/DDBJ whole genome shotgun (WGS) entry which is preliminary data.</text>
</comment>
<accession>A0A364NEI7</accession>